<dbReference type="AlphaFoldDB" id="A0A7W6AKD1"/>
<proteinExistence type="predicted"/>
<keyword evidence="5" id="KW-1185">Reference proteome</keyword>
<evidence type="ECO:0000313" key="2">
    <source>
        <dbReference type="EMBL" id="GLS46978.1"/>
    </source>
</evidence>
<name>A0A7W6AKD1_9HYPH</name>
<reference evidence="2" key="4">
    <citation type="submission" date="2023-01" db="EMBL/GenBank/DDBJ databases">
        <title>Draft genome sequence of Methylobacterium brachythecii strain NBRC 107710.</title>
        <authorList>
            <person name="Sun Q."/>
            <person name="Mori K."/>
        </authorList>
    </citation>
    <scope>NUCLEOTIDE SEQUENCE</scope>
    <source>
        <strain evidence="2">NBRC 107710</strain>
    </source>
</reference>
<reference evidence="2" key="1">
    <citation type="journal article" date="2014" name="Int. J. Syst. Evol. Microbiol.">
        <title>Complete genome of a new Firmicutes species belonging to the dominant human colonic microbiota ('Ruminococcus bicirculans') reveals two chromosomes and a selective capacity to utilize plant glucans.</title>
        <authorList>
            <consortium name="NISC Comparative Sequencing Program"/>
            <person name="Wegmann U."/>
            <person name="Louis P."/>
            <person name="Goesmann A."/>
            <person name="Henrissat B."/>
            <person name="Duncan S.H."/>
            <person name="Flint H.J."/>
        </authorList>
    </citation>
    <scope>NUCLEOTIDE SEQUENCE</scope>
    <source>
        <strain evidence="2">NBRC 107710</strain>
    </source>
</reference>
<feature type="domain" description="DUF6894" evidence="1">
    <location>
        <begin position="3"/>
        <end position="61"/>
    </location>
</feature>
<organism evidence="3 4">
    <name type="scientific">Methylobacterium brachythecii</name>
    <dbReference type="NCBI Taxonomy" id="1176177"/>
    <lineage>
        <taxon>Bacteria</taxon>
        <taxon>Pseudomonadati</taxon>
        <taxon>Pseudomonadota</taxon>
        <taxon>Alphaproteobacteria</taxon>
        <taxon>Hyphomicrobiales</taxon>
        <taxon>Methylobacteriaceae</taxon>
        <taxon>Methylobacterium</taxon>
    </lineage>
</organism>
<accession>A0A7W6AKD1</accession>
<dbReference type="InterPro" id="IPR054189">
    <property type="entry name" value="DUF6894"/>
</dbReference>
<protein>
    <recommendedName>
        <fullName evidence="1">DUF6894 domain-containing protein</fullName>
    </recommendedName>
</protein>
<comment type="caution">
    <text evidence="3">The sequence shown here is derived from an EMBL/GenBank/DDBJ whole genome shotgun (WGS) entry which is preliminary data.</text>
</comment>
<dbReference type="Pfam" id="PF21834">
    <property type="entry name" value="DUF6894"/>
    <property type="match status" value="1"/>
</dbReference>
<gene>
    <name evidence="2" type="ORF">GCM10007884_49780</name>
    <name evidence="3" type="ORF">GGR33_002269</name>
</gene>
<dbReference type="Proteomes" id="UP001156881">
    <property type="component" value="Unassembled WGS sequence"/>
</dbReference>
<sequence>MPRYFFDINEGDEIRDYVSKELPGEDAARHEGYGIAAKVASDPMSLLMGGAIMVTVRDSPSSIATVIRMVCQDGLAIIG</sequence>
<dbReference type="EMBL" id="JACIDN010000003">
    <property type="protein sequence ID" value="MBB3902774.1"/>
    <property type="molecule type" value="Genomic_DNA"/>
</dbReference>
<dbReference type="EMBL" id="BSPG01000065">
    <property type="protein sequence ID" value="GLS46978.1"/>
    <property type="molecule type" value="Genomic_DNA"/>
</dbReference>
<evidence type="ECO:0000259" key="1">
    <source>
        <dbReference type="Pfam" id="PF21834"/>
    </source>
</evidence>
<evidence type="ECO:0000313" key="5">
    <source>
        <dbReference type="Proteomes" id="UP001156881"/>
    </source>
</evidence>
<reference evidence="3 4" key="3">
    <citation type="submission" date="2020-08" db="EMBL/GenBank/DDBJ databases">
        <title>Genomic Encyclopedia of Type Strains, Phase IV (KMG-IV): sequencing the most valuable type-strain genomes for metagenomic binning, comparative biology and taxonomic classification.</title>
        <authorList>
            <person name="Goeker M."/>
        </authorList>
    </citation>
    <scope>NUCLEOTIDE SEQUENCE [LARGE SCALE GENOMIC DNA]</scope>
    <source>
        <strain evidence="3 4">DSM 24105</strain>
    </source>
</reference>
<evidence type="ECO:0000313" key="4">
    <source>
        <dbReference type="Proteomes" id="UP000517759"/>
    </source>
</evidence>
<reference evidence="5" key="2">
    <citation type="journal article" date="2019" name="Int. J. Syst. Evol. Microbiol.">
        <title>The Global Catalogue of Microorganisms (GCM) 10K type strain sequencing project: providing services to taxonomists for standard genome sequencing and annotation.</title>
        <authorList>
            <consortium name="The Broad Institute Genomics Platform"/>
            <consortium name="The Broad Institute Genome Sequencing Center for Infectious Disease"/>
            <person name="Wu L."/>
            <person name="Ma J."/>
        </authorList>
    </citation>
    <scope>NUCLEOTIDE SEQUENCE [LARGE SCALE GENOMIC DNA]</scope>
    <source>
        <strain evidence="5">NBRC 107710</strain>
    </source>
</reference>
<evidence type="ECO:0000313" key="3">
    <source>
        <dbReference type="EMBL" id="MBB3902774.1"/>
    </source>
</evidence>
<dbReference type="Proteomes" id="UP000517759">
    <property type="component" value="Unassembled WGS sequence"/>
</dbReference>
<dbReference type="RefSeq" id="WP_183504958.1">
    <property type="nucleotide sequence ID" value="NZ_BSPG01000065.1"/>
</dbReference>